<feature type="transmembrane region" description="Helical" evidence="2">
    <location>
        <begin position="103"/>
        <end position="123"/>
    </location>
</feature>
<keyword evidence="2" id="KW-1133">Transmembrane helix</keyword>
<reference evidence="3 4" key="1">
    <citation type="submission" date="2016-07" db="EMBL/GenBank/DDBJ databases">
        <title>Characterization of isolates of Eisenbergiella tayi derived from blood cultures, using whole genome sequencing.</title>
        <authorList>
            <person name="Burdz T."/>
            <person name="Wiebe D."/>
            <person name="Huynh C."/>
            <person name="Bernard K."/>
        </authorList>
    </citation>
    <scope>NUCLEOTIDE SEQUENCE [LARGE SCALE GENOMIC DNA]</scope>
    <source>
        <strain evidence="3 4">NML 120489</strain>
    </source>
</reference>
<keyword evidence="2" id="KW-0812">Transmembrane</keyword>
<evidence type="ECO:0000313" key="4">
    <source>
        <dbReference type="Proteomes" id="UP000095003"/>
    </source>
</evidence>
<protein>
    <submittedName>
        <fullName evidence="3">Uncharacterized protein</fullName>
    </submittedName>
</protein>
<gene>
    <name evidence="3" type="ORF">BEH84_00601</name>
</gene>
<dbReference type="EMBL" id="MCGI01000001">
    <property type="protein sequence ID" value="ODM12886.1"/>
    <property type="molecule type" value="Genomic_DNA"/>
</dbReference>
<keyword evidence="2" id="KW-0472">Membrane</keyword>
<name>A0A1E3AXH8_9FIRM</name>
<evidence type="ECO:0000313" key="3">
    <source>
        <dbReference type="EMBL" id="ODM12886.1"/>
    </source>
</evidence>
<dbReference type="GeneID" id="93299119"/>
<organism evidence="3 4">
    <name type="scientific">Eisenbergiella tayi</name>
    <dbReference type="NCBI Taxonomy" id="1432052"/>
    <lineage>
        <taxon>Bacteria</taxon>
        <taxon>Bacillati</taxon>
        <taxon>Bacillota</taxon>
        <taxon>Clostridia</taxon>
        <taxon>Lachnospirales</taxon>
        <taxon>Lachnospiraceae</taxon>
        <taxon>Eisenbergiella</taxon>
    </lineage>
</organism>
<dbReference type="Proteomes" id="UP000095003">
    <property type="component" value="Unassembled WGS sequence"/>
</dbReference>
<dbReference type="AlphaFoldDB" id="A0A1E3AXH8"/>
<evidence type="ECO:0000256" key="1">
    <source>
        <dbReference type="SAM" id="MobiDB-lite"/>
    </source>
</evidence>
<feature type="compositionally biased region" description="Basic and acidic residues" evidence="1">
    <location>
        <begin position="60"/>
        <end position="76"/>
    </location>
</feature>
<feature type="region of interest" description="Disordered" evidence="1">
    <location>
        <begin position="60"/>
        <end position="79"/>
    </location>
</feature>
<accession>A0A1E3AXH8</accession>
<proteinExistence type="predicted"/>
<sequence length="130" mass="14527">MSQADRSNAEFNRLFEQYSKKSDEELSEIIKPENGYTETAMRAASAVLQSDRSDYYQSIKRGEENEAEKEKVDGKEGAGMGVMPDKDSAFLALCSDIHTIKNILIFFAVLTVLGLIGGFYTIFVTLQQLL</sequence>
<evidence type="ECO:0000256" key="2">
    <source>
        <dbReference type="SAM" id="Phobius"/>
    </source>
</evidence>
<dbReference type="RefSeq" id="WP_069155687.1">
    <property type="nucleotide sequence ID" value="NZ_DBFYTC010000228.1"/>
</dbReference>
<comment type="caution">
    <text evidence="3">The sequence shown here is derived from an EMBL/GenBank/DDBJ whole genome shotgun (WGS) entry which is preliminary data.</text>
</comment>